<dbReference type="GO" id="GO:0006874">
    <property type="term" value="P:intracellular calcium ion homeostasis"/>
    <property type="evidence" value="ECO:0007669"/>
    <property type="project" value="TreeGrafter"/>
</dbReference>
<feature type="region of interest" description="Disordered" evidence="1">
    <location>
        <begin position="235"/>
        <end position="370"/>
    </location>
</feature>
<feature type="domain" description="G-patch" evidence="2">
    <location>
        <begin position="378"/>
        <end position="427"/>
    </location>
</feature>
<feature type="region of interest" description="Disordered" evidence="1">
    <location>
        <begin position="49"/>
        <end position="86"/>
    </location>
</feature>
<dbReference type="AlphaFoldDB" id="A0A482XIU5"/>
<dbReference type="InterPro" id="IPR056721">
    <property type="entry name" value="DUF7819"/>
</dbReference>
<feature type="compositionally biased region" description="Polar residues" evidence="1">
    <location>
        <begin position="340"/>
        <end position="349"/>
    </location>
</feature>
<feature type="non-terminal residue" evidence="3">
    <location>
        <position position="1"/>
    </location>
</feature>
<evidence type="ECO:0000256" key="1">
    <source>
        <dbReference type="SAM" id="MobiDB-lite"/>
    </source>
</evidence>
<dbReference type="InterPro" id="IPR000467">
    <property type="entry name" value="G_patch_dom"/>
</dbReference>
<feature type="region of interest" description="Disordered" evidence="1">
    <location>
        <begin position="447"/>
        <end position="466"/>
    </location>
</feature>
<dbReference type="Pfam" id="PF01585">
    <property type="entry name" value="G-patch"/>
    <property type="match status" value="1"/>
</dbReference>
<dbReference type="Pfam" id="PF25127">
    <property type="entry name" value="DUF7819"/>
    <property type="match status" value="1"/>
</dbReference>
<dbReference type="STRING" id="195883.A0A482XIU5"/>
<proteinExistence type="predicted"/>
<name>A0A482XIU5_LAOST</name>
<gene>
    <name evidence="3" type="ORF">LSTR_LSTR014151</name>
</gene>
<dbReference type="Proteomes" id="UP000291343">
    <property type="component" value="Unassembled WGS sequence"/>
</dbReference>
<dbReference type="GO" id="GO:0003676">
    <property type="term" value="F:nucleic acid binding"/>
    <property type="evidence" value="ECO:0007669"/>
    <property type="project" value="InterPro"/>
</dbReference>
<feature type="compositionally biased region" description="Low complexity" evidence="1">
    <location>
        <begin position="49"/>
        <end position="65"/>
    </location>
</feature>
<comment type="caution">
    <text evidence="3">The sequence shown here is derived from an EMBL/GenBank/DDBJ whole genome shotgun (WGS) entry which is preliminary data.</text>
</comment>
<protein>
    <recommendedName>
        <fullName evidence="2">G-patch domain-containing protein</fullName>
    </recommendedName>
</protein>
<dbReference type="PANTHER" id="PTHR12323:SF0">
    <property type="entry name" value="CALCIUM HOMEOSTASIS ENDOPLASMIC RETICULUM PROTEIN"/>
    <property type="match status" value="1"/>
</dbReference>
<dbReference type="PROSITE" id="PS50174">
    <property type="entry name" value="G_PATCH"/>
    <property type="match status" value="1"/>
</dbReference>
<evidence type="ECO:0000259" key="2">
    <source>
        <dbReference type="PROSITE" id="PS50174"/>
    </source>
</evidence>
<organism evidence="3 4">
    <name type="scientific">Laodelphax striatellus</name>
    <name type="common">Small brown planthopper</name>
    <name type="synonym">Delphax striatella</name>
    <dbReference type="NCBI Taxonomy" id="195883"/>
    <lineage>
        <taxon>Eukaryota</taxon>
        <taxon>Metazoa</taxon>
        <taxon>Ecdysozoa</taxon>
        <taxon>Arthropoda</taxon>
        <taxon>Hexapoda</taxon>
        <taxon>Insecta</taxon>
        <taxon>Pterygota</taxon>
        <taxon>Neoptera</taxon>
        <taxon>Paraneoptera</taxon>
        <taxon>Hemiptera</taxon>
        <taxon>Auchenorrhyncha</taxon>
        <taxon>Fulgoroidea</taxon>
        <taxon>Delphacidae</taxon>
        <taxon>Criomorphinae</taxon>
        <taxon>Laodelphax</taxon>
    </lineage>
</organism>
<feature type="compositionally biased region" description="Basic residues" evidence="1">
    <location>
        <begin position="260"/>
        <end position="287"/>
    </location>
</feature>
<dbReference type="EMBL" id="QKKF02009113">
    <property type="protein sequence ID" value="RZF45440.1"/>
    <property type="molecule type" value="Genomic_DNA"/>
</dbReference>
<dbReference type="GO" id="GO:0048471">
    <property type="term" value="C:perinuclear region of cytoplasm"/>
    <property type="evidence" value="ECO:0007669"/>
    <property type="project" value="TreeGrafter"/>
</dbReference>
<keyword evidence="4" id="KW-1185">Reference proteome</keyword>
<dbReference type="SMART" id="SM00443">
    <property type="entry name" value="G_patch"/>
    <property type="match status" value="1"/>
</dbReference>
<reference evidence="3 4" key="1">
    <citation type="journal article" date="2017" name="Gigascience">
        <title>Genome sequence of the small brown planthopper, Laodelphax striatellus.</title>
        <authorList>
            <person name="Zhu J."/>
            <person name="Jiang F."/>
            <person name="Wang X."/>
            <person name="Yang P."/>
            <person name="Bao Y."/>
            <person name="Zhao W."/>
            <person name="Wang W."/>
            <person name="Lu H."/>
            <person name="Wang Q."/>
            <person name="Cui N."/>
            <person name="Li J."/>
            <person name="Chen X."/>
            <person name="Luo L."/>
            <person name="Yu J."/>
            <person name="Kang L."/>
            <person name="Cui F."/>
        </authorList>
    </citation>
    <scope>NUCLEOTIDE SEQUENCE [LARGE SCALE GENOMIC DNA]</scope>
    <source>
        <strain evidence="3">Lst14</strain>
    </source>
</reference>
<evidence type="ECO:0000313" key="3">
    <source>
        <dbReference type="EMBL" id="RZF45440.1"/>
    </source>
</evidence>
<feature type="compositionally biased region" description="Low complexity" evidence="1">
    <location>
        <begin position="11"/>
        <end position="22"/>
    </location>
</feature>
<dbReference type="OrthoDB" id="21470at2759"/>
<evidence type="ECO:0000313" key="4">
    <source>
        <dbReference type="Proteomes" id="UP000291343"/>
    </source>
</evidence>
<accession>A0A482XIU5</accession>
<dbReference type="PANTHER" id="PTHR12323">
    <property type="entry name" value="SR-RELATED CTD ASSOCIATED FACTOR 6"/>
    <property type="match status" value="1"/>
</dbReference>
<sequence length="466" mass="50970">SNRSPPHHHTQSTTTGPCTHRPTTVVAVAADRAHPDAVAATARATATGAECRSAAPRHAANAAPATGERRRSDGGRYSPAAPGGGTRVEQYQFHAAAARVRASYTASWHRASRLFSAPSGFSSRSASTYDTEVMPDDLLPSLPYYDLPAGLMVPLIKLEDCEYKPLDPDAIRLPPPAPPSERLLAAFKQFYAPPGHSHPLDRMNYLLSSLSISIVILDGWEKLGLYEYYRAKNTAKKKKDDDIAAGRRMRSRSPSPIMRSKSKSKTPPPKRRYRSRSRSRSKGRSPGRRNSGGSSSANNNSSSNSQNQNSGSARRRQNSGRRSGGAERSRSRSRSPLSPLHNNSNTPQKQLIDRDRSPTPPSFAGGAYGKISLERLDESNKGHQMLRKMGWGGAGLGAKEQGIEQPISGGEIRDRTDQYKGVGLNLNDPYENFRKSKGQAFITRMKARAEERVQDRDTATSSPERE</sequence>
<feature type="compositionally biased region" description="Basic residues" evidence="1">
    <location>
        <begin position="1"/>
        <end position="10"/>
    </location>
</feature>
<dbReference type="InParanoid" id="A0A482XIU5"/>
<feature type="region of interest" description="Disordered" evidence="1">
    <location>
        <begin position="1"/>
        <end position="22"/>
    </location>
</feature>
<feature type="compositionally biased region" description="Low complexity" evidence="1">
    <location>
        <begin position="288"/>
        <end position="312"/>
    </location>
</feature>